<dbReference type="VEuPathDB" id="AmoebaDB:NfTy_069610"/>
<organism evidence="2 3">
    <name type="scientific">Naegleria fowleri</name>
    <name type="common">Brain eating amoeba</name>
    <dbReference type="NCBI Taxonomy" id="5763"/>
    <lineage>
        <taxon>Eukaryota</taxon>
        <taxon>Discoba</taxon>
        <taxon>Heterolobosea</taxon>
        <taxon>Tetramitia</taxon>
        <taxon>Eutetramitia</taxon>
        <taxon>Vahlkampfiidae</taxon>
        <taxon>Naegleria</taxon>
    </lineage>
</organism>
<gene>
    <name evidence="2" type="ORF">FDP41_004024</name>
</gene>
<dbReference type="VEuPathDB" id="AmoebaDB:NF0116470"/>
<dbReference type="Proteomes" id="UP000444721">
    <property type="component" value="Unassembled WGS sequence"/>
</dbReference>
<reference evidence="2 3" key="1">
    <citation type="journal article" date="2019" name="Sci. Rep.">
        <title>Nanopore sequencing improves the draft genome of the human pathogenic amoeba Naegleria fowleri.</title>
        <authorList>
            <person name="Liechti N."/>
            <person name="Schurch N."/>
            <person name="Bruggmann R."/>
            <person name="Wittwer M."/>
        </authorList>
    </citation>
    <scope>NUCLEOTIDE SEQUENCE [LARGE SCALE GENOMIC DNA]</scope>
    <source>
        <strain evidence="2 3">ATCC 30894</strain>
    </source>
</reference>
<keyword evidence="1" id="KW-0812">Transmembrane</keyword>
<protein>
    <submittedName>
        <fullName evidence="2">Uncharacterized protein</fullName>
    </submittedName>
</protein>
<evidence type="ECO:0000256" key="1">
    <source>
        <dbReference type="SAM" id="Phobius"/>
    </source>
</evidence>
<keyword evidence="1" id="KW-0472">Membrane</keyword>
<dbReference type="SUPFAM" id="SSF63825">
    <property type="entry name" value="YWTD domain"/>
    <property type="match status" value="1"/>
</dbReference>
<dbReference type="Gene3D" id="2.120.10.30">
    <property type="entry name" value="TolB, C-terminal domain"/>
    <property type="match status" value="1"/>
</dbReference>
<dbReference type="VEuPathDB" id="AmoebaDB:FDP41_004024"/>
<keyword evidence="3" id="KW-1185">Reference proteome</keyword>
<dbReference type="RefSeq" id="XP_044561442.1">
    <property type="nucleotide sequence ID" value="XM_044707394.1"/>
</dbReference>
<name>A0A6A5BUY2_NAEFO</name>
<evidence type="ECO:0000313" key="3">
    <source>
        <dbReference type="Proteomes" id="UP000444721"/>
    </source>
</evidence>
<proteinExistence type="predicted"/>
<keyword evidence="1" id="KW-1133">Transmembrane helix</keyword>
<feature type="transmembrane region" description="Helical" evidence="1">
    <location>
        <begin position="245"/>
        <end position="262"/>
    </location>
</feature>
<dbReference type="EMBL" id="VFQX01000036">
    <property type="protein sequence ID" value="KAF0976729.1"/>
    <property type="molecule type" value="Genomic_DNA"/>
</dbReference>
<dbReference type="AlphaFoldDB" id="A0A6A5BUY2"/>
<evidence type="ECO:0000313" key="2">
    <source>
        <dbReference type="EMBL" id="KAF0976729.1"/>
    </source>
</evidence>
<comment type="caution">
    <text evidence="2">The sequence shown here is derived from an EMBL/GenBank/DDBJ whole genome shotgun (WGS) entry which is preliminary data.</text>
</comment>
<dbReference type="OrthoDB" id="10444586at2759"/>
<dbReference type="InterPro" id="IPR011042">
    <property type="entry name" value="6-blade_b-propeller_TolB-like"/>
</dbReference>
<dbReference type="GeneID" id="68111242"/>
<sequence>MMEGRLSQAFSEEVEKIKKLSQESSWLFHEYFKFSPNRPSDANNNLSVNDPTDIQISYQLNIILITDYDSSKIEVFDLETKEHKASISFLPKEHPRHLCIEENYDGENNDAMILCCAYDNIFKYDLKQFLSNAQSSQDIQYIWKNSDCRWAQGLTISYTTRQLYVCDHGAQHVMVLNLRTGEYVYKFPVKQPFGLTFVENEQYLLVSQVSIHKVEIFKKETFDEIKNTTEWNSIKTIGQYLEMSLVNFMILALFFTIDFLGIF</sequence>
<accession>A0A6A5BUY2</accession>